<evidence type="ECO:0000256" key="4">
    <source>
        <dbReference type="ARBA" id="ARBA00022989"/>
    </source>
</evidence>
<keyword evidence="4 7" id="KW-1133">Transmembrane helix</keyword>
<evidence type="ECO:0000313" key="10">
    <source>
        <dbReference type="Proteomes" id="UP000243525"/>
    </source>
</evidence>
<dbReference type="InterPro" id="IPR022837">
    <property type="entry name" value="MsrQ-like"/>
</dbReference>
<dbReference type="OrthoDB" id="1115964at2"/>
<accession>A0A2T5C1C7</accession>
<evidence type="ECO:0000256" key="3">
    <source>
        <dbReference type="ARBA" id="ARBA00022692"/>
    </source>
</evidence>
<keyword evidence="10" id="KW-1185">Reference proteome</keyword>
<dbReference type="EMBL" id="QAAD01000008">
    <property type="protein sequence ID" value="PTN08476.1"/>
    <property type="molecule type" value="Genomic_DNA"/>
</dbReference>
<evidence type="ECO:0000256" key="5">
    <source>
        <dbReference type="ARBA" id="ARBA00023004"/>
    </source>
</evidence>
<organism evidence="9 10">
    <name type="scientific">Mangrovibacterium marinum</name>
    <dbReference type="NCBI Taxonomy" id="1639118"/>
    <lineage>
        <taxon>Bacteria</taxon>
        <taxon>Pseudomonadati</taxon>
        <taxon>Bacteroidota</taxon>
        <taxon>Bacteroidia</taxon>
        <taxon>Marinilabiliales</taxon>
        <taxon>Prolixibacteraceae</taxon>
        <taxon>Mangrovibacterium</taxon>
    </lineage>
</organism>
<evidence type="ECO:0000256" key="6">
    <source>
        <dbReference type="ARBA" id="ARBA00023136"/>
    </source>
</evidence>
<proteinExistence type="predicted"/>
<protein>
    <submittedName>
        <fullName evidence="9">Sulfoxide reductase heme-binding subunit YedZ</fullName>
    </submittedName>
</protein>
<feature type="transmembrane region" description="Helical" evidence="7">
    <location>
        <begin position="167"/>
        <end position="182"/>
    </location>
</feature>
<dbReference type="PANTHER" id="PTHR36964:SF1">
    <property type="entry name" value="PROTEIN-METHIONINE-SULFOXIDE REDUCTASE HEME-BINDING SUBUNIT MSRQ"/>
    <property type="match status" value="1"/>
</dbReference>
<dbReference type="PANTHER" id="PTHR36964">
    <property type="entry name" value="PROTEIN-METHIONINE-SULFOXIDE REDUCTASE HEME-BINDING SUBUNIT MSRQ"/>
    <property type="match status" value="1"/>
</dbReference>
<feature type="domain" description="Ferric oxidoreductase" evidence="8">
    <location>
        <begin position="69"/>
        <end position="175"/>
    </location>
</feature>
<keyword evidence="6 7" id="KW-0472">Membrane</keyword>
<evidence type="ECO:0000313" key="9">
    <source>
        <dbReference type="EMBL" id="PTN08476.1"/>
    </source>
</evidence>
<evidence type="ECO:0000256" key="2">
    <source>
        <dbReference type="ARBA" id="ARBA00022448"/>
    </source>
</evidence>
<feature type="transmembrane region" description="Helical" evidence="7">
    <location>
        <begin position="73"/>
        <end position="92"/>
    </location>
</feature>
<evidence type="ECO:0000256" key="7">
    <source>
        <dbReference type="SAM" id="Phobius"/>
    </source>
</evidence>
<dbReference type="GO" id="GO:0005886">
    <property type="term" value="C:plasma membrane"/>
    <property type="evidence" value="ECO:0007669"/>
    <property type="project" value="TreeGrafter"/>
</dbReference>
<dbReference type="GO" id="GO:0010181">
    <property type="term" value="F:FMN binding"/>
    <property type="evidence" value="ECO:0007669"/>
    <property type="project" value="TreeGrafter"/>
</dbReference>
<dbReference type="RefSeq" id="WP_107822285.1">
    <property type="nucleotide sequence ID" value="NZ_OY782574.1"/>
</dbReference>
<keyword evidence="5" id="KW-0408">Iron</keyword>
<feature type="transmembrane region" description="Helical" evidence="7">
    <location>
        <begin position="104"/>
        <end position="124"/>
    </location>
</feature>
<reference evidence="9 10" key="1">
    <citation type="submission" date="2018-04" db="EMBL/GenBank/DDBJ databases">
        <title>Genomic Encyclopedia of Archaeal and Bacterial Type Strains, Phase II (KMG-II): from individual species to whole genera.</title>
        <authorList>
            <person name="Goeker M."/>
        </authorList>
    </citation>
    <scope>NUCLEOTIDE SEQUENCE [LARGE SCALE GENOMIC DNA]</scope>
    <source>
        <strain evidence="9 10">DSM 28823</strain>
    </source>
</reference>
<feature type="transmembrane region" description="Helical" evidence="7">
    <location>
        <begin position="12"/>
        <end position="30"/>
    </location>
</feature>
<dbReference type="Proteomes" id="UP000243525">
    <property type="component" value="Unassembled WGS sequence"/>
</dbReference>
<keyword evidence="3 7" id="KW-0812">Transmembrane</keyword>
<evidence type="ECO:0000259" key="8">
    <source>
        <dbReference type="Pfam" id="PF01794"/>
    </source>
</evidence>
<dbReference type="Pfam" id="PF01794">
    <property type="entry name" value="Ferric_reduct"/>
    <property type="match status" value="1"/>
</dbReference>
<evidence type="ECO:0000256" key="1">
    <source>
        <dbReference type="ARBA" id="ARBA00004141"/>
    </source>
</evidence>
<feature type="transmembrane region" description="Helical" evidence="7">
    <location>
        <begin position="188"/>
        <end position="204"/>
    </location>
</feature>
<dbReference type="GO" id="GO:0016679">
    <property type="term" value="F:oxidoreductase activity, acting on diphenols and related substances as donors"/>
    <property type="evidence" value="ECO:0007669"/>
    <property type="project" value="TreeGrafter"/>
</dbReference>
<gene>
    <name evidence="9" type="ORF">C8N47_10833</name>
</gene>
<name>A0A2T5C1C7_9BACT</name>
<comment type="caution">
    <text evidence="9">The sequence shown here is derived from an EMBL/GenBank/DDBJ whole genome shotgun (WGS) entry which is preliminary data.</text>
</comment>
<dbReference type="GO" id="GO:0020037">
    <property type="term" value="F:heme binding"/>
    <property type="evidence" value="ECO:0007669"/>
    <property type="project" value="TreeGrafter"/>
</dbReference>
<dbReference type="InterPro" id="IPR013130">
    <property type="entry name" value="Fe3_Rdtase_TM_dom"/>
</dbReference>
<feature type="transmembrane region" description="Helical" evidence="7">
    <location>
        <begin position="130"/>
        <end position="147"/>
    </location>
</feature>
<dbReference type="AlphaFoldDB" id="A0A2T5C1C7"/>
<keyword evidence="2" id="KW-0813">Transport</keyword>
<comment type="subcellular location">
    <subcellularLocation>
        <location evidence="1">Membrane</location>
        <topology evidence="1">Multi-pass membrane protein</topology>
    </subcellularLocation>
</comment>
<sequence length="223" mass="25323">MNWIKKNRNWVVVVILGIIPLVNILSMIQLDFSSSADSWISMGSLSIPGHRQGEAARIVSGAHIAVRETGEWAVRWLMVILSLTPIAILTGIKSRLYVRQAAGIITFLYTALHLLFFCIDRNWIETFQEFGFVMGFIAAIIMAALAITSNRKSMRFMRKKWKKMHKTAYLAALLTIGHLVLLKHTTWAPYLLILLVGFVLRLNFVRSKIREWRSGKAVSIARA</sequence>